<dbReference type="EMBL" id="BMJS01000075">
    <property type="protein sequence ID" value="GGG08648.1"/>
    <property type="molecule type" value="Genomic_DNA"/>
</dbReference>
<gene>
    <name evidence="1" type="ORF">GCM10010995_27750</name>
</gene>
<evidence type="ECO:0000313" key="1">
    <source>
        <dbReference type="EMBL" id="GGG08648.1"/>
    </source>
</evidence>
<keyword evidence="2" id="KW-1185">Reference proteome</keyword>
<proteinExistence type="predicted"/>
<name>A0A8J2Z709_9GAMM</name>
<dbReference type="OrthoDB" id="9112247at2"/>
<dbReference type="AlphaFoldDB" id="A0A8J2Z709"/>
<dbReference type="RefSeq" id="WP_117004078.1">
    <property type="nucleotide sequence ID" value="NZ_BMJS01000075.1"/>
</dbReference>
<reference evidence="1" key="2">
    <citation type="submission" date="2020-09" db="EMBL/GenBank/DDBJ databases">
        <authorList>
            <person name="Sun Q."/>
            <person name="Zhou Y."/>
        </authorList>
    </citation>
    <scope>NUCLEOTIDE SEQUENCE</scope>
    <source>
        <strain evidence="1">CGMCC 1.15758</strain>
    </source>
</reference>
<accession>A0A8J2Z709</accession>
<protein>
    <submittedName>
        <fullName evidence="1">Uncharacterized protein</fullName>
    </submittedName>
</protein>
<evidence type="ECO:0000313" key="2">
    <source>
        <dbReference type="Proteomes" id="UP000636949"/>
    </source>
</evidence>
<dbReference type="Proteomes" id="UP000636949">
    <property type="component" value="Unassembled WGS sequence"/>
</dbReference>
<comment type="caution">
    <text evidence="1">The sequence shown here is derived from an EMBL/GenBank/DDBJ whole genome shotgun (WGS) entry which is preliminary data.</text>
</comment>
<reference evidence="1" key="1">
    <citation type="journal article" date="2014" name="Int. J. Syst. Evol. Microbiol.">
        <title>Complete genome sequence of Corynebacterium casei LMG S-19264T (=DSM 44701T), isolated from a smear-ripened cheese.</title>
        <authorList>
            <consortium name="US DOE Joint Genome Institute (JGI-PGF)"/>
            <person name="Walter F."/>
            <person name="Albersmeier A."/>
            <person name="Kalinowski J."/>
            <person name="Ruckert C."/>
        </authorList>
    </citation>
    <scope>NUCLEOTIDE SEQUENCE</scope>
    <source>
        <strain evidence="1">CGMCC 1.15758</strain>
    </source>
</reference>
<organism evidence="1 2">
    <name type="scientific">Cysteiniphilum litorale</name>
    <dbReference type="NCBI Taxonomy" id="2056700"/>
    <lineage>
        <taxon>Bacteria</taxon>
        <taxon>Pseudomonadati</taxon>
        <taxon>Pseudomonadota</taxon>
        <taxon>Gammaproteobacteria</taxon>
        <taxon>Thiotrichales</taxon>
        <taxon>Fastidiosibacteraceae</taxon>
        <taxon>Cysteiniphilum</taxon>
    </lineage>
</organism>
<sequence length="189" mass="22921">MTQIIKDYSSLEDYTYHVRYNPELLKPQACQNCGCHHFWQNGYYQRKISGRDQHKSNRDPIDIIRFKCSRCKQTYSIMPSPIALYRWYLWCLQLQVLLLLLQGISVNAVAKQYAISRDTASRWYLWLLHSFEVFHMSLCADHPYYARFTNNEMILFYQKLLKWRDLSQLALFWHARDLLVPYQWRHANE</sequence>